<evidence type="ECO:0000313" key="2">
    <source>
        <dbReference type="Proteomes" id="UP001218188"/>
    </source>
</evidence>
<protein>
    <submittedName>
        <fullName evidence="1">Uncharacterized protein</fullName>
    </submittedName>
</protein>
<dbReference type="AlphaFoldDB" id="A0AAD6SSL6"/>
<proteinExistence type="predicted"/>
<dbReference type="Proteomes" id="UP001218188">
    <property type="component" value="Unassembled WGS sequence"/>
</dbReference>
<dbReference type="EMBL" id="JARJCM010000085">
    <property type="protein sequence ID" value="KAJ7031032.1"/>
    <property type="molecule type" value="Genomic_DNA"/>
</dbReference>
<evidence type="ECO:0000313" key="1">
    <source>
        <dbReference type="EMBL" id="KAJ7031032.1"/>
    </source>
</evidence>
<organism evidence="1 2">
    <name type="scientific">Mycena alexandri</name>
    <dbReference type="NCBI Taxonomy" id="1745969"/>
    <lineage>
        <taxon>Eukaryota</taxon>
        <taxon>Fungi</taxon>
        <taxon>Dikarya</taxon>
        <taxon>Basidiomycota</taxon>
        <taxon>Agaricomycotina</taxon>
        <taxon>Agaricomycetes</taxon>
        <taxon>Agaricomycetidae</taxon>
        <taxon>Agaricales</taxon>
        <taxon>Marasmiineae</taxon>
        <taxon>Mycenaceae</taxon>
        <taxon>Mycena</taxon>
    </lineage>
</organism>
<comment type="caution">
    <text evidence="1">The sequence shown here is derived from an EMBL/GenBank/DDBJ whole genome shotgun (WGS) entry which is preliminary data.</text>
</comment>
<gene>
    <name evidence="1" type="ORF">C8F04DRAFT_1263303</name>
</gene>
<name>A0AAD6SSL6_9AGAR</name>
<reference evidence="1" key="1">
    <citation type="submission" date="2023-03" db="EMBL/GenBank/DDBJ databases">
        <title>Massive genome expansion in bonnet fungi (Mycena s.s.) driven by repeated elements and novel gene families across ecological guilds.</title>
        <authorList>
            <consortium name="Lawrence Berkeley National Laboratory"/>
            <person name="Harder C.B."/>
            <person name="Miyauchi S."/>
            <person name="Viragh M."/>
            <person name="Kuo A."/>
            <person name="Thoen E."/>
            <person name="Andreopoulos B."/>
            <person name="Lu D."/>
            <person name="Skrede I."/>
            <person name="Drula E."/>
            <person name="Henrissat B."/>
            <person name="Morin E."/>
            <person name="Kohler A."/>
            <person name="Barry K."/>
            <person name="LaButti K."/>
            <person name="Morin E."/>
            <person name="Salamov A."/>
            <person name="Lipzen A."/>
            <person name="Mereny Z."/>
            <person name="Hegedus B."/>
            <person name="Baldrian P."/>
            <person name="Stursova M."/>
            <person name="Weitz H."/>
            <person name="Taylor A."/>
            <person name="Grigoriev I.V."/>
            <person name="Nagy L.G."/>
            <person name="Martin F."/>
            <person name="Kauserud H."/>
        </authorList>
    </citation>
    <scope>NUCLEOTIDE SEQUENCE</scope>
    <source>
        <strain evidence="1">CBHHK200</strain>
    </source>
</reference>
<sequence>MAFCTIVKSLQSESRFNKGLDLENLFVLGTVVSTQVARPLVDETPFPNRVAIASKFNTPLPDKHKLAQLLLEANKTNALYANPTEVPDSAARRASSARAHVRAPRLSANNNSFETPLFNGKPWDVSEAEIAPPEAVAAPSEALESEDYDEIEYMPPQSVDAYAPPFDFPLPEYSTVGKTLLGLAHSYSYDDTACAEIEPAVESGLWSMLMLPDLCMPLSVFNQRHSNPVIVTDDPFLEGTEIKIQPESLRPPVSSDSRPTVGKIGPLAASNARKIRLGDLGSANNTTIITGAKAVFPIRRPATVTAMYPSKGISRTASKEKNASRIEFVRINFSFPELVEDFLFNV</sequence>
<accession>A0AAD6SSL6</accession>
<keyword evidence="2" id="KW-1185">Reference proteome</keyword>